<evidence type="ECO:0000313" key="3">
    <source>
        <dbReference type="Proteomes" id="UP001266305"/>
    </source>
</evidence>
<protein>
    <recommendedName>
        <fullName evidence="1">Lipid-binding serum glycoprotein C-terminal domain-containing protein</fullName>
    </recommendedName>
</protein>
<name>A0ABQ9VLL4_SAGOE</name>
<dbReference type="InterPro" id="IPR001124">
    <property type="entry name" value="Lipid-bd_serum_glycop_C"/>
</dbReference>
<sequence length="140" mass="15150">MAVPICEGGWSFLKQQGLDPPLLPIPQSPAVIDSPLKLELRVLAPPRCTIKPAGTTISVTASVTIALVPPDQPEVQLSSMTMVRIPEWGLLARGQGEMGCGSLIFRVSNILLPMFPKDARLSAKMALRGKALRTQLDLRR</sequence>
<dbReference type="Proteomes" id="UP001266305">
    <property type="component" value="Unassembled WGS sequence"/>
</dbReference>
<dbReference type="SUPFAM" id="SSF55394">
    <property type="entry name" value="Bactericidal permeability-increasing protein, BPI"/>
    <property type="match status" value="1"/>
</dbReference>
<dbReference type="EMBL" id="JASSZA010000005">
    <property type="protein sequence ID" value="KAK2110065.1"/>
    <property type="molecule type" value="Genomic_DNA"/>
</dbReference>
<proteinExistence type="predicted"/>
<organism evidence="2 3">
    <name type="scientific">Saguinus oedipus</name>
    <name type="common">Cotton-top tamarin</name>
    <name type="synonym">Oedipomidas oedipus</name>
    <dbReference type="NCBI Taxonomy" id="9490"/>
    <lineage>
        <taxon>Eukaryota</taxon>
        <taxon>Metazoa</taxon>
        <taxon>Chordata</taxon>
        <taxon>Craniata</taxon>
        <taxon>Vertebrata</taxon>
        <taxon>Euteleostomi</taxon>
        <taxon>Mammalia</taxon>
        <taxon>Eutheria</taxon>
        <taxon>Euarchontoglires</taxon>
        <taxon>Primates</taxon>
        <taxon>Haplorrhini</taxon>
        <taxon>Platyrrhini</taxon>
        <taxon>Cebidae</taxon>
        <taxon>Callitrichinae</taxon>
        <taxon>Saguinus</taxon>
    </lineage>
</organism>
<comment type="caution">
    <text evidence="2">The sequence shown here is derived from an EMBL/GenBank/DDBJ whole genome shotgun (WGS) entry which is preliminary data.</text>
</comment>
<dbReference type="InterPro" id="IPR017943">
    <property type="entry name" value="Bactericidal_perm-incr_a/b_dom"/>
</dbReference>
<accession>A0ABQ9VLL4</accession>
<feature type="domain" description="Lipid-binding serum glycoprotein C-terminal" evidence="1">
    <location>
        <begin position="28"/>
        <end position="83"/>
    </location>
</feature>
<dbReference type="Gene3D" id="3.15.20.10">
    <property type="entry name" value="Bactericidal permeability-increasing protein, domain 2"/>
    <property type="match status" value="1"/>
</dbReference>
<gene>
    <name evidence="2" type="ORF">P7K49_009811</name>
</gene>
<dbReference type="Pfam" id="PF02886">
    <property type="entry name" value="LBP_BPI_CETP_C"/>
    <property type="match status" value="1"/>
</dbReference>
<evidence type="ECO:0000313" key="2">
    <source>
        <dbReference type="EMBL" id="KAK2110065.1"/>
    </source>
</evidence>
<keyword evidence="3" id="KW-1185">Reference proteome</keyword>
<reference evidence="2 3" key="1">
    <citation type="submission" date="2023-05" db="EMBL/GenBank/DDBJ databases">
        <title>B98-5 Cell Line De Novo Hybrid Assembly: An Optical Mapping Approach.</title>
        <authorList>
            <person name="Kananen K."/>
            <person name="Auerbach J.A."/>
            <person name="Kautto E."/>
            <person name="Blachly J.S."/>
        </authorList>
    </citation>
    <scope>NUCLEOTIDE SEQUENCE [LARGE SCALE GENOMIC DNA]</scope>
    <source>
        <strain evidence="2">B95-8</strain>
        <tissue evidence="2">Cell line</tissue>
    </source>
</reference>
<evidence type="ECO:0000259" key="1">
    <source>
        <dbReference type="Pfam" id="PF02886"/>
    </source>
</evidence>